<dbReference type="GO" id="GO:0006429">
    <property type="term" value="P:leucyl-tRNA aminoacylation"/>
    <property type="evidence" value="ECO:0007669"/>
    <property type="project" value="UniProtKB-UniRule"/>
</dbReference>
<evidence type="ECO:0000259" key="14">
    <source>
        <dbReference type="Pfam" id="PF13603"/>
    </source>
</evidence>
<keyword evidence="4 9" id="KW-0547">Nucleotide-binding</keyword>
<dbReference type="Gene3D" id="1.10.730.10">
    <property type="entry name" value="Isoleucyl-tRNA Synthetase, Domain 1"/>
    <property type="match status" value="1"/>
</dbReference>
<organism evidence="15 16">
    <name type="scientific">Mesomycoplasma conjunctivae (strain ATCC 25834 / NCTC 10147 / HRC/581)</name>
    <name type="common">Mycoplasma conjunctivae</name>
    <dbReference type="NCBI Taxonomy" id="572263"/>
    <lineage>
        <taxon>Bacteria</taxon>
        <taxon>Bacillati</taxon>
        <taxon>Mycoplasmatota</taxon>
        <taxon>Mycoplasmoidales</taxon>
        <taxon>Metamycoplasmataceae</taxon>
        <taxon>Mesomycoplasma</taxon>
    </lineage>
</organism>
<sequence length="793" mass="92392">MFKHQEIDKKWQKHWEFNKVFKTQDKSLKKFYALDMFPYPSAAGLHLGHPLGYTATDIISRLKRLQGYDVLHPMGWDAFGLPAEQYAIKTGNHPADFTAKNIENFRRQIKAFGFSYDWEKEIDTTDPAFYYHTQWIFKLLYKQNLAEIRETDVNWCQDLGTVLANEEIVQDENGNLVSERGGFPVTNKKMKQWVLKITNYADKLLEGLKDVDFPDSLKLLQEKWIGKSKGWEVKFFLEDQEDYIEVYTTRIETIFGVSFVAISTNHQLSSKLASQNPEIQKFIDQNFSTSNKLQTNKKTGIFTNLYLTHPILKTKIPVFISNYVLNNYGTGAIMGVPAHDSRDLDFAQVMDLKVVKVIDDQNLLINSDKYNGLTILQAREKIFLDLSTQNLINQKTSYKIKDWVFSRQRYWGEPFPVYFDENDNIFLEEKIVELPYMDKIKPNGDGQSPLASNKKWLTFSKDGQKYRRETNTMPQWAGSSWYYLAYILKNSDGSYLNLDSPQALERFKKWLPVDLYIGGQEHAVGHLIYSRFWHKVLYEAGIVNTHEPFFKIVNQGMLLGSDGSKMSKSKGNVINPDEILELYGADALRLFLMFMSPLTDVKNWKNSGIKSMYQWLERVYRVITTSYQYDAKLLKNITFEQTYHKFIAETTQSIEDLKFNVAISKLMVYINFLSKQSVLPDKKYLTSFIIIFSTFAPHLAEELLEKLDENDLFNQKWPEFDKKKTIDLDYNLPISINGKTRTVINLKNKTTEEEIIKIAKNNPALSKYLENAEIIKTIYVAKKMLNFITKEKK</sequence>
<dbReference type="SUPFAM" id="SSF47323">
    <property type="entry name" value="Anticodon-binding domain of a subclass of class I aminoacyl-tRNA synthetases"/>
    <property type="match status" value="1"/>
</dbReference>
<evidence type="ECO:0000259" key="11">
    <source>
        <dbReference type="Pfam" id="PF00133"/>
    </source>
</evidence>
<dbReference type="InterPro" id="IPR014729">
    <property type="entry name" value="Rossmann-like_a/b/a_fold"/>
</dbReference>
<dbReference type="eggNOG" id="COG0495">
    <property type="taxonomic scope" value="Bacteria"/>
</dbReference>
<dbReference type="InterPro" id="IPR013155">
    <property type="entry name" value="M/V/L/I-tRNA-synth_anticd-bd"/>
</dbReference>
<dbReference type="HAMAP" id="MF_00049_B">
    <property type="entry name" value="Leu_tRNA_synth_B"/>
    <property type="match status" value="1"/>
</dbReference>
<evidence type="ECO:0000259" key="12">
    <source>
        <dbReference type="Pfam" id="PF08264"/>
    </source>
</evidence>
<evidence type="ECO:0000313" key="15">
    <source>
        <dbReference type="EMBL" id="CAT04862.1"/>
    </source>
</evidence>
<dbReference type="Proteomes" id="UP000001491">
    <property type="component" value="Chromosome"/>
</dbReference>
<evidence type="ECO:0000256" key="1">
    <source>
        <dbReference type="ARBA" id="ARBA00005594"/>
    </source>
</evidence>
<keyword evidence="7 9" id="KW-0030">Aminoacyl-tRNA synthetase</keyword>
<dbReference type="InterPro" id="IPR009008">
    <property type="entry name" value="Val/Leu/Ile-tRNA-synth_edit"/>
</dbReference>
<comment type="subcellular location">
    <subcellularLocation>
        <location evidence="9">Cytoplasm</location>
    </subcellularLocation>
</comment>
<dbReference type="KEGG" id="mco:MCJ_001690"/>
<dbReference type="FunFam" id="1.10.730.10:FF:000002">
    <property type="entry name" value="Leucine--tRNA ligase"/>
    <property type="match status" value="1"/>
</dbReference>
<evidence type="ECO:0000256" key="5">
    <source>
        <dbReference type="ARBA" id="ARBA00022840"/>
    </source>
</evidence>
<dbReference type="InterPro" id="IPR015413">
    <property type="entry name" value="Methionyl/Leucyl_tRNA_Synth"/>
</dbReference>
<dbReference type="SUPFAM" id="SSF50677">
    <property type="entry name" value="ValRS/IleRS/LeuRS editing domain"/>
    <property type="match status" value="1"/>
</dbReference>
<reference evidence="16" key="1">
    <citation type="journal article" date="2009" name="BMC Bioinformatics">
        <title>The Mycoplasma conjunctivae genome sequencing, annotation and analysis.</title>
        <authorList>
            <person name="Calderon-Copete S.P."/>
            <person name="Wigger G."/>
            <person name="Wunderlin C."/>
            <person name="Schmidheini T."/>
            <person name="Frey J."/>
            <person name="Quail M.A."/>
            <person name="Falquet L."/>
        </authorList>
    </citation>
    <scope>NUCLEOTIDE SEQUENCE [LARGE SCALE GENOMIC DNA]</scope>
    <source>
        <strain evidence="16">ATCC 25834 / NCTC 10147 / HRC/581</strain>
    </source>
</reference>
<keyword evidence="2 9" id="KW-0963">Cytoplasm</keyword>
<dbReference type="InterPro" id="IPR002300">
    <property type="entry name" value="aa-tRNA-synth_Ia"/>
</dbReference>
<dbReference type="InterPro" id="IPR001412">
    <property type="entry name" value="aa-tRNA-synth_I_CS"/>
</dbReference>
<feature type="binding site" evidence="9">
    <location>
        <position position="568"/>
    </location>
    <ligand>
        <name>ATP</name>
        <dbReference type="ChEBI" id="CHEBI:30616"/>
    </ligand>
</feature>
<dbReference type="PROSITE" id="PS00178">
    <property type="entry name" value="AA_TRNA_LIGASE_I"/>
    <property type="match status" value="1"/>
</dbReference>
<dbReference type="Pfam" id="PF09334">
    <property type="entry name" value="tRNA-synt_1g"/>
    <property type="match status" value="1"/>
</dbReference>
<dbReference type="EC" id="6.1.1.4" evidence="9"/>
<dbReference type="Gene3D" id="3.10.20.590">
    <property type="match status" value="1"/>
</dbReference>
<evidence type="ECO:0000256" key="2">
    <source>
        <dbReference type="ARBA" id="ARBA00022490"/>
    </source>
</evidence>
<dbReference type="PANTHER" id="PTHR43740">
    <property type="entry name" value="LEUCYL-TRNA SYNTHETASE"/>
    <property type="match status" value="1"/>
</dbReference>
<evidence type="ECO:0000256" key="8">
    <source>
        <dbReference type="ARBA" id="ARBA00047469"/>
    </source>
</evidence>
<feature type="domain" description="Methionyl/Valyl/Leucyl/Isoleucyl-tRNA synthetase anticodon-binding" evidence="12">
    <location>
        <begin position="641"/>
        <end position="755"/>
    </location>
</feature>
<name>C5J5X0_MESCH</name>
<dbReference type="InterPro" id="IPR025709">
    <property type="entry name" value="Leu_tRNA-synth_edit"/>
</dbReference>
<dbReference type="AlphaFoldDB" id="C5J5X0"/>
<dbReference type="CDD" id="cd00812">
    <property type="entry name" value="LeuRS_core"/>
    <property type="match status" value="1"/>
</dbReference>
<comment type="catalytic activity">
    <reaction evidence="8 9">
        <text>tRNA(Leu) + L-leucine + ATP = L-leucyl-tRNA(Leu) + AMP + diphosphate</text>
        <dbReference type="Rhea" id="RHEA:11688"/>
        <dbReference type="Rhea" id="RHEA-COMP:9613"/>
        <dbReference type="Rhea" id="RHEA-COMP:9622"/>
        <dbReference type="ChEBI" id="CHEBI:30616"/>
        <dbReference type="ChEBI" id="CHEBI:33019"/>
        <dbReference type="ChEBI" id="CHEBI:57427"/>
        <dbReference type="ChEBI" id="CHEBI:78442"/>
        <dbReference type="ChEBI" id="CHEBI:78494"/>
        <dbReference type="ChEBI" id="CHEBI:456215"/>
        <dbReference type="EC" id="6.1.1.4"/>
    </reaction>
</comment>
<keyword evidence="5 9" id="KW-0067">ATP-binding</keyword>
<evidence type="ECO:0000256" key="9">
    <source>
        <dbReference type="HAMAP-Rule" id="MF_00049"/>
    </source>
</evidence>
<dbReference type="GO" id="GO:0005829">
    <property type="term" value="C:cytosol"/>
    <property type="evidence" value="ECO:0007669"/>
    <property type="project" value="TreeGrafter"/>
</dbReference>
<dbReference type="InterPro" id="IPR002302">
    <property type="entry name" value="Leu-tRNA-ligase"/>
</dbReference>
<proteinExistence type="inferred from homology"/>
<dbReference type="PRINTS" id="PR00985">
    <property type="entry name" value="TRNASYNTHLEU"/>
</dbReference>
<feature type="domain" description="Leucyl-tRNA synthetase editing" evidence="14">
    <location>
        <begin position="223"/>
        <end position="380"/>
    </location>
</feature>
<evidence type="ECO:0000256" key="7">
    <source>
        <dbReference type="ARBA" id="ARBA00023146"/>
    </source>
</evidence>
<feature type="short sequence motif" description="'KMSKS' region" evidence="9">
    <location>
        <begin position="565"/>
        <end position="569"/>
    </location>
</feature>
<keyword evidence="6 9" id="KW-0648">Protein biosynthesis</keyword>
<dbReference type="NCBIfam" id="TIGR00396">
    <property type="entry name" value="leuS_bact"/>
    <property type="match status" value="1"/>
</dbReference>
<comment type="similarity">
    <text evidence="1 9 10">Belongs to the class-I aminoacyl-tRNA synthetase family.</text>
</comment>
<dbReference type="Pfam" id="PF08264">
    <property type="entry name" value="Anticodon_1"/>
    <property type="match status" value="1"/>
</dbReference>
<evidence type="ECO:0000259" key="13">
    <source>
        <dbReference type="Pfam" id="PF09334"/>
    </source>
</evidence>
<keyword evidence="16" id="KW-1185">Reference proteome</keyword>
<evidence type="ECO:0000256" key="6">
    <source>
        <dbReference type="ARBA" id="ARBA00022917"/>
    </source>
</evidence>
<evidence type="ECO:0000256" key="3">
    <source>
        <dbReference type="ARBA" id="ARBA00022598"/>
    </source>
</evidence>
<dbReference type="EMBL" id="FM864216">
    <property type="protein sequence ID" value="CAT04862.1"/>
    <property type="molecule type" value="Genomic_DNA"/>
</dbReference>
<dbReference type="Pfam" id="PF00133">
    <property type="entry name" value="tRNA-synt_1"/>
    <property type="match status" value="1"/>
</dbReference>
<dbReference type="HOGENOM" id="CLU_004427_0_0_14"/>
<dbReference type="GO" id="GO:0005524">
    <property type="term" value="F:ATP binding"/>
    <property type="evidence" value="ECO:0007669"/>
    <property type="project" value="UniProtKB-UniRule"/>
</dbReference>
<evidence type="ECO:0000313" key="16">
    <source>
        <dbReference type="Proteomes" id="UP000001491"/>
    </source>
</evidence>
<accession>C5J5X0</accession>
<dbReference type="Gene3D" id="3.40.50.620">
    <property type="entry name" value="HUPs"/>
    <property type="match status" value="2"/>
</dbReference>
<dbReference type="Pfam" id="PF13603">
    <property type="entry name" value="tRNA-synt_1_2"/>
    <property type="match status" value="1"/>
</dbReference>
<dbReference type="PANTHER" id="PTHR43740:SF2">
    <property type="entry name" value="LEUCINE--TRNA LIGASE, MITOCHONDRIAL"/>
    <property type="match status" value="1"/>
</dbReference>
<dbReference type="InterPro" id="IPR009080">
    <property type="entry name" value="tRNAsynth_Ia_anticodon-bd"/>
</dbReference>
<comment type="caution">
    <text evidence="9">Lacks conserved residue(s) required for the propagation of feature annotation.</text>
</comment>
<protein>
    <recommendedName>
        <fullName evidence="9">Leucine--tRNA ligase</fullName>
        <ecNumber evidence="9">6.1.1.4</ecNumber>
    </recommendedName>
    <alternativeName>
        <fullName evidence="9">Leucyl-tRNA synthetase</fullName>
        <shortName evidence="9">LeuRS</shortName>
    </alternativeName>
</protein>
<dbReference type="SUPFAM" id="SSF52374">
    <property type="entry name" value="Nucleotidylyl transferase"/>
    <property type="match status" value="1"/>
</dbReference>
<evidence type="ECO:0000256" key="4">
    <source>
        <dbReference type="ARBA" id="ARBA00022741"/>
    </source>
</evidence>
<keyword evidence="3 9" id="KW-0436">Ligase</keyword>
<feature type="domain" description="Aminoacyl-tRNA synthetase class Ia" evidence="11">
    <location>
        <begin position="399"/>
        <end position="601"/>
    </location>
</feature>
<dbReference type="FunFam" id="3.40.50.620:FF:000077">
    <property type="entry name" value="Leucine--tRNA ligase"/>
    <property type="match status" value="1"/>
</dbReference>
<gene>
    <name evidence="9 15" type="primary">leuS</name>
    <name evidence="15" type="ordered locus">MCJ_001690</name>
</gene>
<evidence type="ECO:0000256" key="10">
    <source>
        <dbReference type="RuleBase" id="RU363035"/>
    </source>
</evidence>
<dbReference type="GO" id="GO:0004823">
    <property type="term" value="F:leucine-tRNA ligase activity"/>
    <property type="evidence" value="ECO:0007669"/>
    <property type="project" value="UniProtKB-UniRule"/>
</dbReference>
<dbReference type="GO" id="GO:0002161">
    <property type="term" value="F:aminoacyl-tRNA deacylase activity"/>
    <property type="evidence" value="ECO:0007669"/>
    <property type="project" value="InterPro"/>
</dbReference>
<feature type="domain" description="Methionyl/Leucyl tRNA synthetase" evidence="13">
    <location>
        <begin position="37"/>
        <end position="168"/>
    </location>
</feature>